<dbReference type="Proteomes" id="UP000008064">
    <property type="component" value="Unassembled WGS sequence"/>
</dbReference>
<protein>
    <submittedName>
        <fullName evidence="2">Uncharacterized protein</fullName>
    </submittedName>
</protein>
<dbReference type="HOGENOM" id="CLU_060170_0_0_1"/>
<evidence type="ECO:0000256" key="1">
    <source>
        <dbReference type="SAM" id="MobiDB-lite"/>
    </source>
</evidence>
<name>F8NNG1_SERL9</name>
<dbReference type="GeneID" id="18814588"/>
<dbReference type="RefSeq" id="XP_007316109.1">
    <property type="nucleotide sequence ID" value="XM_007316047.1"/>
</dbReference>
<accession>F8NNG1</accession>
<dbReference type="KEGG" id="sla:SERLADRAFT_435795"/>
<evidence type="ECO:0000313" key="2">
    <source>
        <dbReference type="EMBL" id="EGO28018.1"/>
    </source>
</evidence>
<feature type="region of interest" description="Disordered" evidence="1">
    <location>
        <begin position="197"/>
        <end position="238"/>
    </location>
</feature>
<organism>
    <name type="scientific">Serpula lacrymans var. lacrymans (strain S7.9)</name>
    <name type="common">Dry rot fungus</name>
    <dbReference type="NCBI Taxonomy" id="578457"/>
    <lineage>
        <taxon>Eukaryota</taxon>
        <taxon>Fungi</taxon>
        <taxon>Dikarya</taxon>
        <taxon>Basidiomycota</taxon>
        <taxon>Agaricomycotina</taxon>
        <taxon>Agaricomycetes</taxon>
        <taxon>Agaricomycetidae</taxon>
        <taxon>Boletales</taxon>
        <taxon>Coniophorineae</taxon>
        <taxon>Serpulaceae</taxon>
        <taxon>Serpula</taxon>
    </lineage>
</organism>
<reference evidence="2" key="1">
    <citation type="submission" date="2011-04" db="EMBL/GenBank/DDBJ databases">
        <title>Evolution of plant cell wall degrading machinery underlies the functional diversity of forest fungi.</title>
        <authorList>
            <consortium name="US DOE Joint Genome Institute (JGI-PGF)"/>
            <person name="Eastwood D.C."/>
            <person name="Floudas D."/>
            <person name="Binder M."/>
            <person name="Majcherczyk A."/>
            <person name="Schneider P."/>
            <person name="Aerts A."/>
            <person name="Asiegbu F.O."/>
            <person name="Baker S.E."/>
            <person name="Barry K."/>
            <person name="Bendiksby M."/>
            <person name="Blumentritt M."/>
            <person name="Coutinho P.M."/>
            <person name="Cullen D."/>
            <person name="Cullen D."/>
            <person name="Gathman A."/>
            <person name="Goodell B."/>
            <person name="Henrissat B."/>
            <person name="Ihrmark K."/>
            <person name="Kauserud H."/>
            <person name="Kohler A."/>
            <person name="LaButti K."/>
            <person name="Lapidus A."/>
            <person name="Lavin J.L."/>
            <person name="Lee Y.-H."/>
            <person name="Lindquist E."/>
            <person name="Lilly W."/>
            <person name="Lucas S."/>
            <person name="Morin E."/>
            <person name="Murat C."/>
            <person name="Oguiza J.A."/>
            <person name="Park J."/>
            <person name="Pisabarro A.G."/>
            <person name="Riley R."/>
            <person name="Rosling A."/>
            <person name="Salamov A."/>
            <person name="Schmidt O."/>
            <person name="Schmutz J."/>
            <person name="Skrede I."/>
            <person name="Stenlid J."/>
            <person name="Wiebenga A."/>
            <person name="Xie X."/>
            <person name="Kues U."/>
            <person name="Hibbett D.S."/>
            <person name="Hoffmeister D."/>
            <person name="Hogberg N."/>
            <person name="Martin F."/>
            <person name="Grigoriev I.V."/>
            <person name="Watkinson S.C."/>
        </authorList>
    </citation>
    <scope>NUCLEOTIDE SEQUENCE</scope>
    <source>
        <strain evidence="2">S7.9</strain>
    </source>
</reference>
<feature type="compositionally biased region" description="Pro residues" evidence="1">
    <location>
        <begin position="160"/>
        <end position="172"/>
    </location>
</feature>
<proteinExistence type="predicted"/>
<dbReference type="AlphaFoldDB" id="F8NNG1"/>
<sequence length="341" mass="38115">MHTFLAIDLIADKLLKAIDSIRSLENEHSWLNSQDSSICWALRMEKLVLESLERRLRMSSLNGQTDAAREYLESGGRILLTKAHTRIERDGCTTTPPPGLSHQSRLYLDWTSVTPERTYHIITRRPSPIPPGGKYISTAPTSPAGHQLNLSPPHSTLSSPKPPPSQSPPPRPVQNAQTCHLTNQRGTWRGHQETILQIPAVRTPSKRQSCTSRSQKGSPPGATRRPETGSPSNPINVDDNAAMIDQLYAGMYNLGDDDPTTPQSDTSSNTRQKYHEGICNNAPYYQICGWSNHCTYYCEAYYCPDCDCCAPGHSFNWCPIRREDEDRILMEGLHGDVSYDV</sequence>
<feature type="compositionally biased region" description="Polar residues" evidence="1">
    <location>
        <begin position="206"/>
        <end position="217"/>
    </location>
</feature>
<dbReference type="EMBL" id="GL945431">
    <property type="protein sequence ID" value="EGO28018.1"/>
    <property type="molecule type" value="Genomic_DNA"/>
</dbReference>
<feature type="region of interest" description="Disordered" evidence="1">
    <location>
        <begin position="122"/>
        <end position="176"/>
    </location>
</feature>
<gene>
    <name evidence="2" type="ORF">SERLADRAFT_435795</name>
</gene>